<evidence type="ECO:0000313" key="1">
    <source>
        <dbReference type="RefSeq" id="XP_059606262.1"/>
    </source>
</evidence>
<sequence length="127" mass="15027">MLMLRAQASQRDISFFVGSLRQLITDVVWKAIDRLSCLIFTDSRCDHRSLLLIRLFQSHTLYAFRSLCTLYSKILDYERNNRAEMLGSAWLCICRVMKCINSYLERLFLRSDANWFFHLVDCMRAVS</sequence>
<dbReference type="GeneID" id="84592012"/>
<proteinExistence type="predicted"/>
<dbReference type="KEGG" id="ang:An09g03540"/>
<reference evidence="1" key="1">
    <citation type="submission" date="2025-02" db="EMBL/GenBank/DDBJ databases">
        <authorList>
            <consortium name="NCBI Genome Project"/>
        </authorList>
    </citation>
    <scope>NUCLEOTIDE SEQUENCE</scope>
</reference>
<name>A0AAJ8E429_ASPNG</name>
<organism evidence="1">
    <name type="scientific">Aspergillus niger</name>
    <dbReference type="NCBI Taxonomy" id="5061"/>
    <lineage>
        <taxon>Eukaryota</taxon>
        <taxon>Fungi</taxon>
        <taxon>Dikarya</taxon>
        <taxon>Ascomycota</taxon>
        <taxon>Pezizomycotina</taxon>
        <taxon>Eurotiomycetes</taxon>
        <taxon>Eurotiomycetidae</taxon>
        <taxon>Eurotiales</taxon>
        <taxon>Aspergillaceae</taxon>
        <taxon>Aspergillus</taxon>
        <taxon>Aspergillus subgen. Circumdati</taxon>
    </lineage>
</organism>
<reference evidence="1" key="2">
    <citation type="submission" date="2025-08" db="UniProtKB">
        <authorList>
            <consortium name="RefSeq"/>
        </authorList>
    </citation>
    <scope>IDENTIFICATION</scope>
</reference>
<accession>A0AAJ8E429</accession>
<protein>
    <submittedName>
        <fullName evidence="1">Uncharacterized protein</fullName>
    </submittedName>
</protein>
<dbReference type="RefSeq" id="XP_059606262.1">
    <property type="nucleotide sequence ID" value="XM_059749729.1"/>
</dbReference>
<dbReference type="AlphaFoldDB" id="A0AAJ8E429"/>
<gene>
    <name evidence="1" type="ORF">An09g03540</name>
</gene>
<dbReference type="VEuPathDB" id="FungiDB:An09g03540"/>